<organism evidence="3 4">
    <name type="scientific">Lujinxingia vulgaris</name>
    <dbReference type="NCBI Taxonomy" id="2600176"/>
    <lineage>
        <taxon>Bacteria</taxon>
        <taxon>Deltaproteobacteria</taxon>
        <taxon>Bradymonadales</taxon>
        <taxon>Lujinxingiaceae</taxon>
        <taxon>Lujinxingia</taxon>
    </lineage>
</organism>
<dbReference type="AlphaFoldDB" id="A0A5C6X1S5"/>
<proteinExistence type="predicted"/>
<evidence type="ECO:0000313" key="3">
    <source>
        <dbReference type="EMBL" id="TXD35670.1"/>
    </source>
</evidence>
<keyword evidence="4" id="KW-1185">Reference proteome</keyword>
<dbReference type="OrthoDB" id="5491096at2"/>
<dbReference type="EMBL" id="VOSM01000008">
    <property type="protein sequence ID" value="TXD35670.1"/>
    <property type="molecule type" value="Genomic_DNA"/>
</dbReference>
<evidence type="ECO:0000256" key="1">
    <source>
        <dbReference type="SAM" id="MobiDB-lite"/>
    </source>
</evidence>
<feature type="region of interest" description="Disordered" evidence="1">
    <location>
        <begin position="1"/>
        <end position="22"/>
    </location>
</feature>
<evidence type="ECO:0000256" key="2">
    <source>
        <dbReference type="SAM" id="Phobius"/>
    </source>
</evidence>
<reference evidence="3 4" key="1">
    <citation type="submission" date="2019-08" db="EMBL/GenBank/DDBJ databases">
        <title>Bradymonadales sp. TMQ4.</title>
        <authorList>
            <person name="Liang Q."/>
        </authorList>
    </citation>
    <scope>NUCLEOTIDE SEQUENCE [LARGE SCALE GENOMIC DNA]</scope>
    <source>
        <strain evidence="3 4">TMQ4</strain>
    </source>
</reference>
<feature type="transmembrane region" description="Helical" evidence="2">
    <location>
        <begin position="70"/>
        <end position="99"/>
    </location>
</feature>
<feature type="transmembrane region" description="Helical" evidence="2">
    <location>
        <begin position="120"/>
        <end position="140"/>
    </location>
</feature>
<keyword evidence="2" id="KW-0472">Membrane</keyword>
<dbReference type="Proteomes" id="UP000321412">
    <property type="component" value="Unassembled WGS sequence"/>
</dbReference>
<accession>A0A5C6X1S5</accession>
<sequence length="352" mass="37850">MKDTQEHRGTVPRQTPRVHRRAPQGAGEVLGQFMLHGGGVLALCVALALWQLPGAHLDLMWQSGAESSQVASALALRASLHVGIAALCWGLLYGAFSALRGRLSSKEARLQRRFKPAQGAVFIETLAVMPVFLLLTFGLLQLSIVNITAALIPVAGYQGARAAWVWQPEADSGRSGVTQAEVNERVRIAVALVMTPVVAGDMQMVGSGISPQAQAMARAMYARFALDVSGGGIASLLMPVGGNNSTTELSAARAFDSDALDRRAVRKFLFAYMMTDVGEGLIAGEDPGVVHNATSTGVRFQFHHYLAMPLVGGLFGERRFFSGTGGRPGYYRTWDHEYAFPRQPHGVNHRTP</sequence>
<evidence type="ECO:0000313" key="4">
    <source>
        <dbReference type="Proteomes" id="UP000321412"/>
    </source>
</evidence>
<keyword evidence="2" id="KW-1133">Transmembrane helix</keyword>
<comment type="caution">
    <text evidence="3">The sequence shown here is derived from an EMBL/GenBank/DDBJ whole genome shotgun (WGS) entry which is preliminary data.</text>
</comment>
<dbReference type="RefSeq" id="WP_146982409.1">
    <property type="nucleotide sequence ID" value="NZ_VOSM01000008.1"/>
</dbReference>
<gene>
    <name evidence="3" type="ORF">FRC98_15810</name>
</gene>
<name>A0A5C6X1S5_9DELT</name>
<protein>
    <submittedName>
        <fullName evidence="3">Uncharacterized protein</fullName>
    </submittedName>
</protein>
<feature type="transmembrane region" description="Helical" evidence="2">
    <location>
        <begin position="29"/>
        <end position="50"/>
    </location>
</feature>
<keyword evidence="2" id="KW-0812">Transmembrane</keyword>